<keyword evidence="5" id="KW-0998">Cell outer membrane</keyword>
<dbReference type="EMBL" id="JADILV010000041">
    <property type="protein sequence ID" value="MBO8483717.1"/>
    <property type="molecule type" value="Genomic_DNA"/>
</dbReference>
<dbReference type="InterPro" id="IPR011990">
    <property type="entry name" value="TPR-like_helical_dom_sf"/>
</dbReference>
<protein>
    <submittedName>
        <fullName evidence="9">RagB/SusD family nutrient uptake outer membrane protein</fullName>
    </submittedName>
</protein>
<evidence type="ECO:0000256" key="6">
    <source>
        <dbReference type="SAM" id="SignalP"/>
    </source>
</evidence>
<dbReference type="AlphaFoldDB" id="A0A940DRK3"/>
<name>A0A940DRK3_9BACT</name>
<evidence type="ECO:0000256" key="5">
    <source>
        <dbReference type="ARBA" id="ARBA00023237"/>
    </source>
</evidence>
<feature type="domain" description="RagB/SusD" evidence="7">
    <location>
        <begin position="370"/>
        <end position="532"/>
    </location>
</feature>
<evidence type="ECO:0000256" key="2">
    <source>
        <dbReference type="ARBA" id="ARBA00006275"/>
    </source>
</evidence>
<feature type="chain" id="PRO_5037992706" evidence="6">
    <location>
        <begin position="23"/>
        <end position="539"/>
    </location>
</feature>
<evidence type="ECO:0000313" key="9">
    <source>
        <dbReference type="EMBL" id="MBO8483717.1"/>
    </source>
</evidence>
<comment type="similarity">
    <text evidence="2">Belongs to the SusD family.</text>
</comment>
<gene>
    <name evidence="9" type="ORF">IAB75_06345</name>
</gene>
<accession>A0A940DRK3</accession>
<evidence type="ECO:0000256" key="1">
    <source>
        <dbReference type="ARBA" id="ARBA00004442"/>
    </source>
</evidence>
<proteinExistence type="inferred from homology"/>
<comment type="subcellular location">
    <subcellularLocation>
        <location evidence="1">Cell outer membrane</location>
    </subcellularLocation>
</comment>
<dbReference type="Proteomes" id="UP000725002">
    <property type="component" value="Unassembled WGS sequence"/>
</dbReference>
<organism evidence="9 10">
    <name type="scientific">Candidatus Cryptobacteroides avicola</name>
    <dbReference type="NCBI Taxonomy" id="2840757"/>
    <lineage>
        <taxon>Bacteria</taxon>
        <taxon>Pseudomonadati</taxon>
        <taxon>Bacteroidota</taxon>
        <taxon>Bacteroidia</taxon>
        <taxon>Bacteroidales</taxon>
        <taxon>Candidatus Cryptobacteroides</taxon>
    </lineage>
</organism>
<evidence type="ECO:0000259" key="7">
    <source>
        <dbReference type="Pfam" id="PF07980"/>
    </source>
</evidence>
<dbReference type="SUPFAM" id="SSF48452">
    <property type="entry name" value="TPR-like"/>
    <property type="match status" value="1"/>
</dbReference>
<dbReference type="PROSITE" id="PS51257">
    <property type="entry name" value="PROKAR_LIPOPROTEIN"/>
    <property type="match status" value="1"/>
</dbReference>
<reference evidence="9" key="1">
    <citation type="submission" date="2020-10" db="EMBL/GenBank/DDBJ databases">
        <authorList>
            <person name="Gilroy R."/>
        </authorList>
    </citation>
    <scope>NUCLEOTIDE SEQUENCE</scope>
    <source>
        <strain evidence="9">G3-8215</strain>
    </source>
</reference>
<dbReference type="InterPro" id="IPR012944">
    <property type="entry name" value="SusD_RagB_dom"/>
</dbReference>
<reference evidence="9" key="2">
    <citation type="journal article" date="2021" name="PeerJ">
        <title>Extensive microbial diversity within the chicken gut microbiome revealed by metagenomics and culture.</title>
        <authorList>
            <person name="Gilroy R."/>
            <person name="Ravi A."/>
            <person name="Getino M."/>
            <person name="Pursley I."/>
            <person name="Horton D.L."/>
            <person name="Alikhan N.F."/>
            <person name="Baker D."/>
            <person name="Gharbi K."/>
            <person name="Hall N."/>
            <person name="Watson M."/>
            <person name="Adriaenssens E.M."/>
            <person name="Foster-Nyarko E."/>
            <person name="Jarju S."/>
            <person name="Secka A."/>
            <person name="Antonio M."/>
            <person name="Oren A."/>
            <person name="Chaudhuri R.R."/>
            <person name="La Ragione R."/>
            <person name="Hildebrand F."/>
            <person name="Pallen M.J."/>
        </authorList>
    </citation>
    <scope>NUCLEOTIDE SEQUENCE</scope>
    <source>
        <strain evidence="9">G3-8215</strain>
    </source>
</reference>
<comment type="caution">
    <text evidence="9">The sequence shown here is derived from an EMBL/GenBank/DDBJ whole genome shotgun (WGS) entry which is preliminary data.</text>
</comment>
<sequence>MKKIIYTLMAAAMMAGSSSCTGSLDQYPHTSTTSNDVYRTVEGYQGTLGGIYAAMIQRVSSVSTEARSQNYIRTLMMFQDCSTDACDAVWLAGESLTDVNGLSWNAGDPWCSAMYYHIYNIVAMSNELIRNASDSDLLSSFNDSERAQIEKYRNEARFLRAYAYTQAIDFYNKMPFVTEEDGVGSYIPRTYDREQMFGYVTGELEEIAPLLDQTNYGHANRGAAYALLARLYLNGETWTGTPYYDECIAACKKVIEDGYSLESDYGKLFNGDNHLRTNEIIFALACDGTHTTTWDATTFITCGEVLADFENYEEIWGTQDSGAWNNLRARPELVDAFEYGDTRARIIDYDRYVSGTGENGEPVYTETPRSKDIAAHDDATTGYRIFKWTNVTDAGEPASSCGEGGGANTDFPVFRLADVYLMLAEAVVRGGQGATKAEALNYVNQVRGRAFGSDAGNVGEADLTLDFLCAERLREMYMECIRRTDLIRFGKYTSGYSWQWKGNVEDGTDVDSKFRFLPVPEAEYSVNPEMQTINNELGY</sequence>
<dbReference type="Gene3D" id="1.25.40.10">
    <property type="entry name" value="Tetratricopeptide repeat domain"/>
    <property type="match status" value="1"/>
</dbReference>
<keyword evidence="4" id="KW-0472">Membrane</keyword>
<evidence type="ECO:0000256" key="4">
    <source>
        <dbReference type="ARBA" id="ARBA00023136"/>
    </source>
</evidence>
<feature type="domain" description="SusD-like N-terminal" evidence="8">
    <location>
        <begin position="101"/>
        <end position="233"/>
    </location>
</feature>
<evidence type="ECO:0000259" key="8">
    <source>
        <dbReference type="Pfam" id="PF14322"/>
    </source>
</evidence>
<feature type="signal peptide" evidence="6">
    <location>
        <begin position="1"/>
        <end position="22"/>
    </location>
</feature>
<dbReference type="GO" id="GO:0009279">
    <property type="term" value="C:cell outer membrane"/>
    <property type="evidence" value="ECO:0007669"/>
    <property type="project" value="UniProtKB-SubCell"/>
</dbReference>
<dbReference type="Gene3D" id="1.10.3780.10">
    <property type="entry name" value="SusD-like"/>
    <property type="match status" value="1"/>
</dbReference>
<evidence type="ECO:0000256" key="3">
    <source>
        <dbReference type="ARBA" id="ARBA00022729"/>
    </source>
</evidence>
<dbReference type="Pfam" id="PF14322">
    <property type="entry name" value="SusD-like_3"/>
    <property type="match status" value="1"/>
</dbReference>
<evidence type="ECO:0000313" key="10">
    <source>
        <dbReference type="Proteomes" id="UP000725002"/>
    </source>
</evidence>
<dbReference type="InterPro" id="IPR033985">
    <property type="entry name" value="SusD-like_N"/>
</dbReference>
<dbReference type="Pfam" id="PF07980">
    <property type="entry name" value="SusD_RagB"/>
    <property type="match status" value="1"/>
</dbReference>
<keyword evidence="3 6" id="KW-0732">Signal</keyword>
<dbReference type="Gene3D" id="1.25.40.390">
    <property type="match status" value="1"/>
</dbReference>